<dbReference type="AlphaFoldDB" id="A0AAV8WJN6"/>
<sequence>MKRLVSISPAINYGWLHTKPFEIGKLRNLKYGNINFNRNMIIPLSLNIEFDWWLKNNMKKRGEKYFENTICIRDILRRIYFRLGGILQ</sequence>
<protein>
    <submittedName>
        <fullName evidence="1">Uncharacterized protein</fullName>
    </submittedName>
</protein>
<organism evidence="1 2">
    <name type="scientific">Rhamnusium bicolor</name>
    <dbReference type="NCBI Taxonomy" id="1586634"/>
    <lineage>
        <taxon>Eukaryota</taxon>
        <taxon>Metazoa</taxon>
        <taxon>Ecdysozoa</taxon>
        <taxon>Arthropoda</taxon>
        <taxon>Hexapoda</taxon>
        <taxon>Insecta</taxon>
        <taxon>Pterygota</taxon>
        <taxon>Neoptera</taxon>
        <taxon>Endopterygota</taxon>
        <taxon>Coleoptera</taxon>
        <taxon>Polyphaga</taxon>
        <taxon>Cucujiformia</taxon>
        <taxon>Chrysomeloidea</taxon>
        <taxon>Cerambycidae</taxon>
        <taxon>Lepturinae</taxon>
        <taxon>Rhagiini</taxon>
        <taxon>Rhamnusium</taxon>
    </lineage>
</organism>
<accession>A0AAV8WJN6</accession>
<proteinExistence type="predicted"/>
<dbReference type="Proteomes" id="UP001162156">
    <property type="component" value="Unassembled WGS sequence"/>
</dbReference>
<evidence type="ECO:0000313" key="2">
    <source>
        <dbReference type="Proteomes" id="UP001162156"/>
    </source>
</evidence>
<name>A0AAV8WJN6_9CUCU</name>
<gene>
    <name evidence="1" type="ORF">NQ314_021024</name>
</gene>
<evidence type="ECO:0000313" key="1">
    <source>
        <dbReference type="EMBL" id="KAJ8926598.1"/>
    </source>
</evidence>
<dbReference type="EMBL" id="JANEYF010005837">
    <property type="protein sequence ID" value="KAJ8926598.1"/>
    <property type="molecule type" value="Genomic_DNA"/>
</dbReference>
<reference evidence="1" key="1">
    <citation type="journal article" date="2023" name="Insect Mol. Biol.">
        <title>Genome sequencing provides insights into the evolution of gene families encoding plant cell wall-degrading enzymes in longhorned beetles.</title>
        <authorList>
            <person name="Shin N.R."/>
            <person name="Okamura Y."/>
            <person name="Kirsch R."/>
            <person name="Pauchet Y."/>
        </authorList>
    </citation>
    <scope>NUCLEOTIDE SEQUENCE</scope>
    <source>
        <strain evidence="1">RBIC_L_NR</strain>
    </source>
</reference>
<comment type="caution">
    <text evidence="1">The sequence shown here is derived from an EMBL/GenBank/DDBJ whole genome shotgun (WGS) entry which is preliminary data.</text>
</comment>
<keyword evidence="2" id="KW-1185">Reference proteome</keyword>